<feature type="transmembrane region" description="Helical" evidence="11">
    <location>
        <begin position="214"/>
        <end position="231"/>
    </location>
</feature>
<evidence type="ECO:0000256" key="11">
    <source>
        <dbReference type="SAM" id="Phobius"/>
    </source>
</evidence>
<evidence type="ECO:0000256" key="9">
    <source>
        <dbReference type="ARBA" id="ARBA00023303"/>
    </source>
</evidence>
<feature type="domain" description="CBS" evidence="12">
    <location>
        <begin position="485"/>
        <end position="546"/>
    </location>
</feature>
<dbReference type="Gene3D" id="1.10.3080.10">
    <property type="entry name" value="Clc chloride channel"/>
    <property type="match status" value="1"/>
</dbReference>
<evidence type="ECO:0000256" key="1">
    <source>
        <dbReference type="ARBA" id="ARBA00004141"/>
    </source>
</evidence>
<proteinExistence type="predicted"/>
<dbReference type="SUPFAM" id="SSF81340">
    <property type="entry name" value="Clc chloride channel"/>
    <property type="match status" value="1"/>
</dbReference>
<organism evidence="13 14">
    <name type="scientific">Sodaliphilus pleomorphus</name>
    <dbReference type="NCBI Taxonomy" id="2606626"/>
    <lineage>
        <taxon>Bacteria</taxon>
        <taxon>Pseudomonadati</taxon>
        <taxon>Bacteroidota</taxon>
        <taxon>Bacteroidia</taxon>
        <taxon>Bacteroidales</taxon>
        <taxon>Muribaculaceae</taxon>
        <taxon>Sodaliphilus</taxon>
    </lineage>
</organism>
<keyword evidence="9" id="KW-0407">Ion channel</keyword>
<feature type="transmembrane region" description="Helical" evidence="11">
    <location>
        <begin position="404"/>
        <end position="428"/>
    </location>
</feature>
<dbReference type="CDD" id="cd02205">
    <property type="entry name" value="CBS_pair_SF"/>
    <property type="match status" value="1"/>
</dbReference>
<dbReference type="PROSITE" id="PS51371">
    <property type="entry name" value="CBS"/>
    <property type="match status" value="2"/>
</dbReference>
<keyword evidence="5" id="KW-0406">Ion transport</keyword>
<dbReference type="InterPro" id="IPR046342">
    <property type="entry name" value="CBS_dom_sf"/>
</dbReference>
<feature type="transmembrane region" description="Helical" evidence="11">
    <location>
        <begin position="175"/>
        <end position="202"/>
    </location>
</feature>
<dbReference type="InterPro" id="IPR000644">
    <property type="entry name" value="CBS_dom"/>
</dbReference>
<feature type="transmembrane region" description="Helical" evidence="11">
    <location>
        <begin position="41"/>
        <end position="62"/>
    </location>
</feature>
<comment type="caution">
    <text evidence="13">The sequence shown here is derived from an EMBL/GenBank/DDBJ whole genome shotgun (WGS) entry which is preliminary data.</text>
</comment>
<dbReference type="Proteomes" id="UP000483362">
    <property type="component" value="Unassembled WGS sequence"/>
</dbReference>
<dbReference type="CDD" id="cd00400">
    <property type="entry name" value="Voltage_gated_ClC"/>
    <property type="match status" value="1"/>
</dbReference>
<reference evidence="13 14" key="1">
    <citation type="submission" date="2019-08" db="EMBL/GenBank/DDBJ databases">
        <title>In-depth cultivation of the pig gut microbiome towards novel bacterial diversity and tailored functional studies.</title>
        <authorList>
            <person name="Wylensek D."/>
            <person name="Hitch T.C.A."/>
            <person name="Clavel T."/>
        </authorList>
    </citation>
    <scope>NUCLEOTIDE SEQUENCE [LARGE SCALE GENOMIC DNA]</scope>
    <source>
        <strain evidence="13 14">Oil-RF-744-WCA-WT-10</strain>
    </source>
</reference>
<dbReference type="AlphaFoldDB" id="A0A6L5X7X2"/>
<evidence type="ECO:0000256" key="6">
    <source>
        <dbReference type="ARBA" id="ARBA00023136"/>
    </source>
</evidence>
<dbReference type="EMBL" id="VULT01000002">
    <property type="protein sequence ID" value="MSS16469.1"/>
    <property type="molecule type" value="Genomic_DNA"/>
</dbReference>
<keyword evidence="14" id="KW-1185">Reference proteome</keyword>
<keyword evidence="6 11" id="KW-0472">Membrane</keyword>
<evidence type="ECO:0000259" key="12">
    <source>
        <dbReference type="PROSITE" id="PS51371"/>
    </source>
</evidence>
<accession>A0A6L5X7X2</accession>
<name>A0A6L5X7X2_9BACT</name>
<evidence type="ECO:0000256" key="5">
    <source>
        <dbReference type="ARBA" id="ARBA00023065"/>
    </source>
</evidence>
<keyword evidence="4 11" id="KW-1133">Transmembrane helix</keyword>
<feature type="domain" description="CBS" evidence="12">
    <location>
        <begin position="554"/>
        <end position="611"/>
    </location>
</feature>
<feature type="transmembrane region" description="Helical" evidence="11">
    <location>
        <begin position="434"/>
        <end position="454"/>
    </location>
</feature>
<dbReference type="InterPro" id="IPR001807">
    <property type="entry name" value="ClC"/>
</dbReference>
<comment type="subcellular location">
    <subcellularLocation>
        <location evidence="1">Membrane</location>
        <topology evidence="1">Multi-pass membrane protein</topology>
    </subcellularLocation>
</comment>
<feature type="transmembrane region" description="Helical" evidence="11">
    <location>
        <begin position="82"/>
        <end position="103"/>
    </location>
</feature>
<feature type="transmembrane region" description="Helical" evidence="11">
    <location>
        <begin position="131"/>
        <end position="155"/>
    </location>
</feature>
<evidence type="ECO:0000256" key="10">
    <source>
        <dbReference type="PROSITE-ProRule" id="PRU00703"/>
    </source>
</evidence>
<evidence type="ECO:0000256" key="2">
    <source>
        <dbReference type="ARBA" id="ARBA00022448"/>
    </source>
</evidence>
<keyword evidence="10" id="KW-0129">CBS domain</keyword>
<feature type="transmembrane region" description="Helical" evidence="11">
    <location>
        <begin position="373"/>
        <end position="392"/>
    </location>
</feature>
<evidence type="ECO:0000256" key="7">
    <source>
        <dbReference type="ARBA" id="ARBA00023173"/>
    </source>
</evidence>
<dbReference type="InterPro" id="IPR014743">
    <property type="entry name" value="Cl-channel_core"/>
</dbReference>
<evidence type="ECO:0000313" key="14">
    <source>
        <dbReference type="Proteomes" id="UP000483362"/>
    </source>
</evidence>
<keyword evidence="7" id="KW-0869">Chloride channel</keyword>
<dbReference type="Pfam" id="PF00571">
    <property type="entry name" value="CBS"/>
    <property type="match status" value="2"/>
</dbReference>
<protein>
    <submittedName>
        <fullName evidence="13">Chloride channel protein</fullName>
    </submittedName>
</protein>
<keyword evidence="8" id="KW-0868">Chloride</keyword>
<keyword evidence="2" id="KW-0813">Transport</keyword>
<feature type="transmembrane region" description="Helical" evidence="11">
    <location>
        <begin position="289"/>
        <end position="307"/>
    </location>
</feature>
<dbReference type="SUPFAM" id="SSF54631">
    <property type="entry name" value="CBS-domain pair"/>
    <property type="match status" value="1"/>
</dbReference>
<evidence type="ECO:0000313" key="13">
    <source>
        <dbReference type="EMBL" id="MSS16469.1"/>
    </source>
</evidence>
<keyword evidence="3 11" id="KW-0812">Transmembrane</keyword>
<dbReference type="PRINTS" id="PR00762">
    <property type="entry name" value="CLCHANNEL"/>
</dbReference>
<dbReference type="Gene3D" id="3.10.580.10">
    <property type="entry name" value="CBS-domain"/>
    <property type="match status" value="1"/>
</dbReference>
<dbReference type="GO" id="GO:0034707">
    <property type="term" value="C:chloride channel complex"/>
    <property type="evidence" value="ECO:0007669"/>
    <property type="project" value="UniProtKB-KW"/>
</dbReference>
<dbReference type="PANTHER" id="PTHR43427">
    <property type="entry name" value="CHLORIDE CHANNEL PROTEIN CLC-E"/>
    <property type="match status" value="1"/>
</dbReference>
<dbReference type="InterPro" id="IPR050368">
    <property type="entry name" value="ClC-type_chloride_channel"/>
</dbReference>
<feature type="transmembrane region" description="Helical" evidence="11">
    <location>
        <begin position="251"/>
        <end position="268"/>
    </location>
</feature>
<gene>
    <name evidence="13" type="ORF">FYJ29_01585</name>
</gene>
<evidence type="ECO:0000256" key="3">
    <source>
        <dbReference type="ARBA" id="ARBA00022692"/>
    </source>
</evidence>
<evidence type="ECO:0000256" key="4">
    <source>
        <dbReference type="ARBA" id="ARBA00022989"/>
    </source>
</evidence>
<dbReference type="RefSeq" id="WP_154326959.1">
    <property type="nucleotide sequence ID" value="NZ_CP045696.1"/>
</dbReference>
<evidence type="ECO:0000256" key="8">
    <source>
        <dbReference type="ARBA" id="ARBA00023214"/>
    </source>
</evidence>
<dbReference type="GO" id="GO:0005254">
    <property type="term" value="F:chloride channel activity"/>
    <property type="evidence" value="ECO:0007669"/>
    <property type="project" value="UniProtKB-KW"/>
</dbReference>
<dbReference type="Pfam" id="PF00654">
    <property type="entry name" value="Voltage_CLC"/>
    <property type="match status" value="1"/>
</dbReference>
<dbReference type="PANTHER" id="PTHR43427:SF6">
    <property type="entry name" value="CHLORIDE CHANNEL PROTEIN CLC-E"/>
    <property type="match status" value="1"/>
</dbReference>
<sequence length="613" mass="66892">MTTTAEPEITTAAASSNEKESKGWYLRLILWREKHIPEKTFVVMLAIVIGIASGLAAVLLKFLISTISTVINSVGVTTQANYYYLLFPIVGILLSGLYVRYVVRDNISHGVTRVLYAIAQKKSRLKTHNMYASLVASSITIGCGGSVGAEGPIVFTGAAIGSNLGQAFRLSPHLLMMLVGCGAAAGIAGIFKAPIAGVLFTVEVLMLDLTAGSVMPLIMASVAGATVSYVFTGYNVEFFFSQSEPFYTSRIPYVIVLGVMCGFVSLYFNKTIGLMEDVFGRMQGRWQRFMLGSVVLSVLIFLFPPLFGEGYGAINNLLNGDVASIFDNSLFYSFRNNTMSTILFVGGLCLFKSFATSATNGGGGVGGTFAPSLYVGCMAGFFFAYTLNAVGFASPSVPLSIKNFALLGMAGVMAGVMQAPLMAIFLTAEMTGGYSLFLPLLIVAAISYGTCRVFTPYSIYTKRLAKRGELLTHQKDQSVLTLLKMDSVIETDFIPVHPDMCLKQMVDVISKSKRNLFPVTDNDNNLLGVVLLDDIRNIMFRPDLYRRMKVERFMSMPPAKVELGTPMEKVMKTFDDTKAWNLPVVDKGKYVGFVSKSKIFNSYRQVLKHYSYD</sequence>